<feature type="region of interest" description="Disordered" evidence="1">
    <location>
        <begin position="258"/>
        <end position="294"/>
    </location>
</feature>
<accession>A0ABD4T755</accession>
<sequence length="294" mass="33236">MIPSPVHAQTFARRLKSLLLTGTLAALAVGMMPSLVQARPNGTWLSKPQIWFHISNNTLDQVMQRIRAQRYQYVFLDVRNVPDEDQRLVTQKIREHQLVPIVWVQSPQLRRMSIPQLIHEARYADGIQVDDHFFTHYSAYHFRQLRAQYNKPIFCSIQPFQRNIVPSSGCNQLDVQCYAPQSFQQCVGLADQLRAVTSLSADNTLRYQSQLGGRYYNVFLWPHSHEFHAAAPPAPMVVSPLTATTPVETGQTETVQVDTAQADTAQADTAQVGTAQTERNPEMKTAANPQPLPF</sequence>
<proteinExistence type="predicted"/>
<organism evidence="2 3">
    <name type="scientific">Lyngbya confervoides BDU141951</name>
    <dbReference type="NCBI Taxonomy" id="1574623"/>
    <lineage>
        <taxon>Bacteria</taxon>
        <taxon>Bacillati</taxon>
        <taxon>Cyanobacteriota</taxon>
        <taxon>Cyanophyceae</taxon>
        <taxon>Oscillatoriophycideae</taxon>
        <taxon>Oscillatoriales</taxon>
        <taxon>Microcoleaceae</taxon>
        <taxon>Lyngbya</taxon>
    </lineage>
</organism>
<evidence type="ECO:0000313" key="3">
    <source>
        <dbReference type="Proteomes" id="UP000031561"/>
    </source>
</evidence>
<feature type="compositionally biased region" description="Low complexity" evidence="1">
    <location>
        <begin position="258"/>
        <end position="277"/>
    </location>
</feature>
<dbReference type="Proteomes" id="UP000031561">
    <property type="component" value="Unassembled WGS sequence"/>
</dbReference>
<comment type="caution">
    <text evidence="2">The sequence shown here is derived from an EMBL/GenBank/DDBJ whole genome shotgun (WGS) entry which is preliminary data.</text>
</comment>
<reference evidence="2 3" key="1">
    <citation type="journal article" date="2015" name="Genome Announc.">
        <title>Draft Genome Sequence of Filamentous Marine Cyanobacterium Lyngbya confervoides Strain BDU141951.</title>
        <authorList>
            <person name="Chandrababunaidu M.M."/>
            <person name="Sen D."/>
            <person name="Tripathy S."/>
        </authorList>
    </citation>
    <scope>NUCLEOTIDE SEQUENCE [LARGE SCALE GENOMIC DNA]</scope>
    <source>
        <strain evidence="2 3">BDU141951</strain>
    </source>
</reference>
<dbReference type="RefSeq" id="WP_236095915.1">
    <property type="nucleotide sequence ID" value="NZ_JTHE03000091.1"/>
</dbReference>
<dbReference type="AlphaFoldDB" id="A0ABD4T755"/>
<protein>
    <submittedName>
        <fullName evidence="2">Uncharacterized protein</fullName>
    </submittedName>
</protein>
<gene>
    <name evidence="2" type="ORF">QQ91_0015775</name>
</gene>
<keyword evidence="3" id="KW-1185">Reference proteome</keyword>
<dbReference type="EMBL" id="JTHE03000091">
    <property type="protein sequence ID" value="MCM1984283.1"/>
    <property type="molecule type" value="Genomic_DNA"/>
</dbReference>
<evidence type="ECO:0000313" key="2">
    <source>
        <dbReference type="EMBL" id="MCM1984283.1"/>
    </source>
</evidence>
<name>A0ABD4T755_9CYAN</name>
<evidence type="ECO:0000256" key="1">
    <source>
        <dbReference type="SAM" id="MobiDB-lite"/>
    </source>
</evidence>